<dbReference type="AlphaFoldDB" id="A0A1B0BJ11"/>
<reference evidence="3" key="1">
    <citation type="submission" date="2015-01" db="EMBL/GenBank/DDBJ databases">
        <authorList>
            <person name="Aksoy S."/>
            <person name="Warren W."/>
            <person name="Wilson R.K."/>
        </authorList>
    </citation>
    <scope>NUCLEOTIDE SEQUENCE [LARGE SCALE GENOMIC DNA]</scope>
    <source>
        <strain evidence="3">IAEA</strain>
    </source>
</reference>
<dbReference type="EMBL" id="JXJN01015304">
    <property type="status" value="NOT_ANNOTATED_CDS"/>
    <property type="molecule type" value="Genomic_DNA"/>
</dbReference>
<dbReference type="EnsemblMetazoa" id="GPPI031775-RA">
    <property type="protein sequence ID" value="GPPI031775-PA"/>
    <property type="gene ID" value="GPPI031775"/>
</dbReference>
<sequence>MYILAVVVVVVAVRFVCYWMCSCNVMLFFAFAQKCYVKNERKKLKAPSMSQCVSQSLLGSIDEVIYIFAVLSFFGKLPNPSQPLCRAISHIEKYVQRSLRRICRPQRTALISISNFRLLKQSYPNFENQPKTKFIQEMQQLEDGLRENAKF</sequence>
<name>A0A1B0BJ11_9MUSC</name>
<evidence type="ECO:0000256" key="1">
    <source>
        <dbReference type="SAM" id="Phobius"/>
    </source>
</evidence>
<organism evidence="2 3">
    <name type="scientific">Glossina palpalis gambiensis</name>
    <dbReference type="NCBI Taxonomy" id="67801"/>
    <lineage>
        <taxon>Eukaryota</taxon>
        <taxon>Metazoa</taxon>
        <taxon>Ecdysozoa</taxon>
        <taxon>Arthropoda</taxon>
        <taxon>Hexapoda</taxon>
        <taxon>Insecta</taxon>
        <taxon>Pterygota</taxon>
        <taxon>Neoptera</taxon>
        <taxon>Endopterygota</taxon>
        <taxon>Diptera</taxon>
        <taxon>Brachycera</taxon>
        <taxon>Muscomorpha</taxon>
        <taxon>Hippoboscoidea</taxon>
        <taxon>Glossinidae</taxon>
        <taxon>Glossina</taxon>
    </lineage>
</organism>
<keyword evidence="1" id="KW-0812">Transmembrane</keyword>
<keyword evidence="3" id="KW-1185">Reference proteome</keyword>
<dbReference type="Proteomes" id="UP000092460">
    <property type="component" value="Unassembled WGS sequence"/>
</dbReference>
<reference evidence="2" key="2">
    <citation type="submission" date="2020-05" db="UniProtKB">
        <authorList>
            <consortium name="EnsemblMetazoa"/>
        </authorList>
    </citation>
    <scope>IDENTIFICATION</scope>
    <source>
        <strain evidence="2">IAEA</strain>
    </source>
</reference>
<feature type="transmembrane region" description="Helical" evidence="1">
    <location>
        <begin position="6"/>
        <end position="31"/>
    </location>
</feature>
<accession>A0A1B0BJ11</accession>
<evidence type="ECO:0000313" key="2">
    <source>
        <dbReference type="EnsemblMetazoa" id="GPPI031775-PA"/>
    </source>
</evidence>
<proteinExistence type="predicted"/>
<evidence type="ECO:0000313" key="3">
    <source>
        <dbReference type="Proteomes" id="UP000092460"/>
    </source>
</evidence>
<protein>
    <submittedName>
        <fullName evidence="2">Uncharacterized protein</fullName>
    </submittedName>
</protein>
<keyword evidence="1" id="KW-1133">Transmembrane helix</keyword>
<keyword evidence="1" id="KW-0472">Membrane</keyword>
<dbReference type="VEuPathDB" id="VectorBase:GPPI031775"/>